<evidence type="ECO:0000256" key="1">
    <source>
        <dbReference type="ARBA" id="ARBA00004442"/>
    </source>
</evidence>
<dbReference type="Gene3D" id="3.30.1330.60">
    <property type="entry name" value="OmpA-like domain"/>
    <property type="match status" value="1"/>
</dbReference>
<reference evidence="7" key="1">
    <citation type="submission" date="2016-07" db="EMBL/GenBank/DDBJ databases">
        <title>Nontailed viruses are major unrecognized killers of bacteria in the ocean.</title>
        <authorList>
            <person name="Kauffman K."/>
            <person name="Hussain F."/>
            <person name="Yang J."/>
            <person name="Arevalo P."/>
            <person name="Brown J."/>
            <person name="Cutler M."/>
            <person name="Kelly L."/>
            <person name="Polz M.F."/>
        </authorList>
    </citation>
    <scope>NUCLEOTIDE SEQUENCE [LARGE SCALE GENOMIC DNA]</scope>
    <source>
        <strain evidence="7">10N.261.46.F8</strain>
    </source>
</reference>
<evidence type="ECO:0000256" key="3">
    <source>
        <dbReference type="ARBA" id="ARBA00023237"/>
    </source>
</evidence>
<dbReference type="RefSeq" id="WP_102435097.1">
    <property type="nucleotide sequence ID" value="NZ_CAWNVI010000104.1"/>
</dbReference>
<dbReference type="PROSITE" id="PS00018">
    <property type="entry name" value="EF_HAND_1"/>
    <property type="match status" value="1"/>
</dbReference>
<name>A0A2N7K8X7_9VIBR</name>
<dbReference type="InterPro" id="IPR050330">
    <property type="entry name" value="Bact_OuterMem_StrucFunc"/>
</dbReference>
<evidence type="ECO:0000256" key="4">
    <source>
        <dbReference type="PROSITE-ProRule" id="PRU00473"/>
    </source>
</evidence>
<dbReference type="Proteomes" id="UP000235406">
    <property type="component" value="Unassembled WGS sequence"/>
</dbReference>
<keyword evidence="3" id="KW-0998">Cell outer membrane</keyword>
<evidence type="ECO:0000259" key="5">
    <source>
        <dbReference type="PROSITE" id="PS51123"/>
    </source>
</evidence>
<dbReference type="InterPro" id="IPR036737">
    <property type="entry name" value="OmpA-like_sf"/>
</dbReference>
<gene>
    <name evidence="6" type="ORF">BCT49_05285</name>
</gene>
<dbReference type="PANTHER" id="PTHR30329">
    <property type="entry name" value="STATOR ELEMENT OF FLAGELLAR MOTOR COMPLEX"/>
    <property type="match status" value="1"/>
</dbReference>
<dbReference type="OrthoDB" id="9805832at2"/>
<dbReference type="InterPro" id="IPR018247">
    <property type="entry name" value="EF_Hand_1_Ca_BS"/>
</dbReference>
<accession>A0A2N7K8X7</accession>
<dbReference type="InterPro" id="IPR006665">
    <property type="entry name" value="OmpA-like"/>
</dbReference>
<proteinExistence type="predicted"/>
<evidence type="ECO:0000313" key="6">
    <source>
        <dbReference type="EMBL" id="PMM71194.1"/>
    </source>
</evidence>
<comment type="subcellular location">
    <subcellularLocation>
        <location evidence="1">Cell outer membrane</location>
    </subcellularLocation>
</comment>
<keyword evidence="2 4" id="KW-0472">Membrane</keyword>
<dbReference type="InterPro" id="IPR006664">
    <property type="entry name" value="OMP_bac"/>
</dbReference>
<dbReference type="CDD" id="cd07185">
    <property type="entry name" value="OmpA_C-like"/>
    <property type="match status" value="1"/>
</dbReference>
<dbReference type="PANTHER" id="PTHR30329:SF21">
    <property type="entry name" value="LIPOPROTEIN YIAD-RELATED"/>
    <property type="match status" value="1"/>
</dbReference>
<dbReference type="GO" id="GO:0009279">
    <property type="term" value="C:cell outer membrane"/>
    <property type="evidence" value="ECO:0007669"/>
    <property type="project" value="UniProtKB-SubCell"/>
</dbReference>
<organism evidence="6 7">
    <name type="scientific">Vibrio lentus</name>
    <dbReference type="NCBI Taxonomy" id="136468"/>
    <lineage>
        <taxon>Bacteria</taxon>
        <taxon>Pseudomonadati</taxon>
        <taxon>Pseudomonadota</taxon>
        <taxon>Gammaproteobacteria</taxon>
        <taxon>Vibrionales</taxon>
        <taxon>Vibrionaceae</taxon>
        <taxon>Vibrio</taxon>
    </lineage>
</organism>
<dbReference type="AlphaFoldDB" id="A0A2N7K8X7"/>
<sequence>MYKQTIFWSFLFFTFNIQASDEISYIPTPNVSQVADQFDQDSDGVINERDLCPDTPQFAEIDNDGCGSLVETEDSYVIRILFNNDSDTINSIYDQQIEGMVNFLKQYPNTAIEIQGYASNVGNHQYNMTLSTRRAKQVRNKIINLGIKESRIRIIGFGDTQLSSPGIDEISHALNRKVTATVVGYKGEVKEEWNIFTTLPKSH</sequence>
<evidence type="ECO:0000256" key="2">
    <source>
        <dbReference type="ARBA" id="ARBA00023136"/>
    </source>
</evidence>
<evidence type="ECO:0000313" key="7">
    <source>
        <dbReference type="Proteomes" id="UP000235406"/>
    </source>
</evidence>
<dbReference type="EMBL" id="MCZK01000104">
    <property type="protein sequence ID" value="PMM71194.1"/>
    <property type="molecule type" value="Genomic_DNA"/>
</dbReference>
<dbReference type="PROSITE" id="PS51123">
    <property type="entry name" value="OMPA_2"/>
    <property type="match status" value="1"/>
</dbReference>
<comment type="caution">
    <text evidence="6">The sequence shown here is derived from an EMBL/GenBank/DDBJ whole genome shotgun (WGS) entry which is preliminary data.</text>
</comment>
<dbReference type="SUPFAM" id="SSF103088">
    <property type="entry name" value="OmpA-like"/>
    <property type="match status" value="1"/>
</dbReference>
<protein>
    <recommendedName>
        <fullName evidence="5">OmpA-like domain-containing protein</fullName>
    </recommendedName>
</protein>
<feature type="domain" description="OmpA-like" evidence="5">
    <location>
        <begin position="70"/>
        <end position="186"/>
    </location>
</feature>
<dbReference type="PRINTS" id="PR01021">
    <property type="entry name" value="OMPADOMAIN"/>
</dbReference>
<dbReference type="Pfam" id="PF00691">
    <property type="entry name" value="OmpA"/>
    <property type="match status" value="1"/>
</dbReference>